<keyword evidence="2" id="KW-1185">Reference proteome</keyword>
<reference evidence="2" key="1">
    <citation type="journal article" date="2019" name="Int. J. Syst. Evol. Microbiol.">
        <title>The Global Catalogue of Microorganisms (GCM) 10K type strain sequencing project: providing services to taxonomists for standard genome sequencing and annotation.</title>
        <authorList>
            <consortium name="The Broad Institute Genomics Platform"/>
            <consortium name="The Broad Institute Genome Sequencing Center for Infectious Disease"/>
            <person name="Wu L."/>
            <person name="Ma J."/>
        </authorList>
    </citation>
    <scope>NUCLEOTIDE SEQUENCE [LARGE SCALE GENOMIC DNA]</scope>
    <source>
        <strain evidence="2">JCM 16578</strain>
    </source>
</reference>
<organism evidence="1 2">
    <name type="scientific">Streptomyces lannensis</name>
    <dbReference type="NCBI Taxonomy" id="766498"/>
    <lineage>
        <taxon>Bacteria</taxon>
        <taxon>Bacillati</taxon>
        <taxon>Actinomycetota</taxon>
        <taxon>Actinomycetes</taxon>
        <taxon>Kitasatosporales</taxon>
        <taxon>Streptomycetaceae</taxon>
        <taxon>Streptomyces</taxon>
    </lineage>
</organism>
<dbReference type="EMBL" id="BAAAZA010000015">
    <property type="protein sequence ID" value="GAA3878376.1"/>
    <property type="molecule type" value="Genomic_DNA"/>
</dbReference>
<gene>
    <name evidence="1" type="ORF">GCM10022207_51080</name>
</gene>
<accession>A0ABP7KKT9</accession>
<evidence type="ECO:0000313" key="1">
    <source>
        <dbReference type="EMBL" id="GAA3878376.1"/>
    </source>
</evidence>
<name>A0ABP7KKT9_9ACTN</name>
<comment type="caution">
    <text evidence="1">The sequence shown here is derived from an EMBL/GenBank/DDBJ whole genome shotgun (WGS) entry which is preliminary data.</text>
</comment>
<evidence type="ECO:0008006" key="3">
    <source>
        <dbReference type="Google" id="ProtNLM"/>
    </source>
</evidence>
<protein>
    <recommendedName>
        <fullName evidence="3">N-acetyltransferase domain-containing protein</fullName>
    </recommendedName>
</protein>
<dbReference type="Gene3D" id="3.40.630.30">
    <property type="match status" value="1"/>
</dbReference>
<dbReference type="SUPFAM" id="SSF55729">
    <property type="entry name" value="Acyl-CoA N-acyltransferases (Nat)"/>
    <property type="match status" value="1"/>
</dbReference>
<proteinExistence type="predicted"/>
<evidence type="ECO:0000313" key="2">
    <source>
        <dbReference type="Proteomes" id="UP001501563"/>
    </source>
</evidence>
<sequence>MAQNAQPSLSLPSGLELRPWCPSDADVLMAAGQDPAIRQWNRLLVETPQDARRRIERMHERCGRSTYVCDVCRVCPAGVGARRGRRGVVSELLWAVCVPEQGSRPCLWVRVVCDGFGEPSVMPSGSAGCVLRSWRWSPLTR</sequence>
<dbReference type="Proteomes" id="UP001501563">
    <property type="component" value="Unassembled WGS sequence"/>
</dbReference>
<dbReference type="InterPro" id="IPR016181">
    <property type="entry name" value="Acyl_CoA_acyltransferase"/>
</dbReference>